<evidence type="ECO:0000256" key="12">
    <source>
        <dbReference type="RuleBase" id="RU004495"/>
    </source>
</evidence>
<evidence type="ECO:0000256" key="4">
    <source>
        <dbReference type="ARBA" id="ARBA00022714"/>
    </source>
</evidence>
<dbReference type="Pfam" id="PF02921">
    <property type="entry name" value="UCR_TM"/>
    <property type="match status" value="1"/>
</dbReference>
<dbReference type="FunFam" id="2.102.10.10:FF:000001">
    <property type="entry name" value="Cytochrome b-c1 complex subunit Rieske, mitochondrial"/>
    <property type="match status" value="1"/>
</dbReference>
<keyword evidence="6" id="KW-1133">Transmembrane helix</keyword>
<evidence type="ECO:0000256" key="8">
    <source>
        <dbReference type="ARBA" id="ARBA00023014"/>
    </source>
</evidence>
<protein>
    <recommendedName>
        <fullName evidence="11">Cytochrome b-c1 complex subunit Rieske, mitochondrial</fullName>
        <ecNumber evidence="11">7.1.1.8</ecNumber>
    </recommendedName>
</protein>
<dbReference type="InterPro" id="IPR005805">
    <property type="entry name" value="Rieske_Fe-S_prot_C"/>
</dbReference>
<dbReference type="SUPFAM" id="SSF81502">
    <property type="entry name" value="ISP transmembrane anchor"/>
    <property type="match status" value="1"/>
</dbReference>
<dbReference type="AlphaFoldDB" id="A0A8I6TJ57"/>
<dbReference type="CDD" id="cd03470">
    <property type="entry name" value="Rieske_cytochrome_bc1"/>
    <property type="match status" value="1"/>
</dbReference>
<keyword evidence="4" id="KW-0001">2Fe-2S</keyword>
<evidence type="ECO:0000256" key="6">
    <source>
        <dbReference type="ARBA" id="ARBA00022989"/>
    </source>
</evidence>
<dbReference type="GO" id="GO:0051537">
    <property type="term" value="F:2 iron, 2 sulfur cluster binding"/>
    <property type="evidence" value="ECO:0007669"/>
    <property type="project" value="UniProtKB-KW"/>
</dbReference>
<keyword evidence="12" id="KW-0496">Mitochondrion</keyword>
<dbReference type="Gene3D" id="2.102.10.10">
    <property type="entry name" value="Rieske [2Fe-2S] iron-sulphur domain"/>
    <property type="match status" value="1"/>
</dbReference>
<keyword evidence="11" id="KW-0813">Transport</keyword>
<sequence length="251" mass="28298">MLKLNGFSSKISVILNKISLPPLTTSARFVYTKHDLSKVLKCQERADCCCLAKRTSHSDLPKPDFDKYRRPSTEEPDDCSSESSYHRRISSYMPVAVMFTAGMYAAKTAGTMFLTSMNPSADVLAMAQLELKLNNIAPGQMLTTKWRGKPLFVRHRLPEEWNKERAVPLSMLRDPEKDEDRTKKPEWLVVIGVCTHLGCVPISNAGDYNAFYCPCHGSHYDYSGRIRKGPAPTNLEVPKYEFVSENEILVG</sequence>
<evidence type="ECO:0000256" key="7">
    <source>
        <dbReference type="ARBA" id="ARBA00023004"/>
    </source>
</evidence>
<feature type="region of interest" description="Disordered" evidence="13">
    <location>
        <begin position="61"/>
        <end position="83"/>
    </location>
</feature>
<dbReference type="EnsemblMetazoa" id="XM_014398639.2">
    <property type="protein sequence ID" value="XP_014254125.1"/>
    <property type="gene ID" value="LOC106669288"/>
</dbReference>
<feature type="compositionally biased region" description="Basic and acidic residues" evidence="13">
    <location>
        <begin position="61"/>
        <end position="73"/>
    </location>
</feature>
<keyword evidence="11" id="KW-0249">Electron transport</keyword>
<dbReference type="SUPFAM" id="SSF50022">
    <property type="entry name" value="ISP domain"/>
    <property type="match status" value="1"/>
</dbReference>
<dbReference type="PRINTS" id="PR00162">
    <property type="entry name" value="RIESKE"/>
</dbReference>
<dbReference type="InterPro" id="IPR004192">
    <property type="entry name" value="Rieske_TM"/>
</dbReference>
<comment type="cofactor">
    <cofactor evidence="11">
        <name>[2Fe-2S] cluster</name>
        <dbReference type="ChEBI" id="CHEBI:190135"/>
    </cofactor>
    <text evidence="11">Binds 1 [2Fe-2S] cluster per subunit.</text>
</comment>
<dbReference type="NCBIfam" id="TIGR01416">
    <property type="entry name" value="Rieske_proteo"/>
    <property type="match status" value="1"/>
</dbReference>
<proteinExistence type="inferred from homology"/>
<dbReference type="Gene3D" id="1.20.5.270">
    <property type="entry name" value="Ubiquinol cytochrome reductase, transmembrane domain"/>
    <property type="match status" value="1"/>
</dbReference>
<comment type="miscellaneous">
    <text evidence="11">The Rieske protein is a high potential 2Fe-2S protein.</text>
</comment>
<dbReference type="InterPro" id="IPR037008">
    <property type="entry name" value="bc1_Rieske_TM_sf"/>
</dbReference>
<dbReference type="RefSeq" id="XP_014254125.1">
    <property type="nucleotide sequence ID" value="XM_014398639.2"/>
</dbReference>
<dbReference type="GeneID" id="106669288"/>
<dbReference type="Pfam" id="PF00355">
    <property type="entry name" value="Rieske"/>
    <property type="match status" value="1"/>
</dbReference>
<comment type="similarity">
    <text evidence="2">Belongs to the Rieske iron-sulfur protein family.</text>
</comment>
<dbReference type="InterPro" id="IPR036922">
    <property type="entry name" value="Rieske_2Fe-2S_sf"/>
</dbReference>
<evidence type="ECO:0000256" key="11">
    <source>
        <dbReference type="RuleBase" id="RU004494"/>
    </source>
</evidence>
<keyword evidence="3" id="KW-0812">Transmembrane</keyword>
<keyword evidence="7" id="KW-0408">Iron</keyword>
<dbReference type="OMA" id="CCLAKRT"/>
<evidence type="ECO:0000256" key="13">
    <source>
        <dbReference type="SAM" id="MobiDB-lite"/>
    </source>
</evidence>
<evidence type="ECO:0000256" key="5">
    <source>
        <dbReference type="ARBA" id="ARBA00022723"/>
    </source>
</evidence>
<dbReference type="GO" id="GO:0005743">
    <property type="term" value="C:mitochondrial inner membrane"/>
    <property type="evidence" value="ECO:0007669"/>
    <property type="project" value="UniProtKB-SubCell"/>
</dbReference>
<evidence type="ECO:0000256" key="9">
    <source>
        <dbReference type="ARBA" id="ARBA00023136"/>
    </source>
</evidence>
<evidence type="ECO:0000259" key="14">
    <source>
        <dbReference type="PROSITE" id="PS51296"/>
    </source>
</evidence>
<dbReference type="InterPro" id="IPR006317">
    <property type="entry name" value="Ubiquinol_cyt_c_Rdtase_Fe-S-su"/>
</dbReference>
<organism evidence="15 16">
    <name type="scientific">Cimex lectularius</name>
    <name type="common">Bed bug</name>
    <name type="synonym">Acanthia lectularia</name>
    <dbReference type="NCBI Taxonomy" id="79782"/>
    <lineage>
        <taxon>Eukaryota</taxon>
        <taxon>Metazoa</taxon>
        <taxon>Ecdysozoa</taxon>
        <taxon>Arthropoda</taxon>
        <taxon>Hexapoda</taxon>
        <taxon>Insecta</taxon>
        <taxon>Pterygota</taxon>
        <taxon>Neoptera</taxon>
        <taxon>Paraneoptera</taxon>
        <taxon>Hemiptera</taxon>
        <taxon>Heteroptera</taxon>
        <taxon>Panheteroptera</taxon>
        <taxon>Cimicomorpha</taxon>
        <taxon>Cimicidae</taxon>
        <taxon>Cimex</taxon>
    </lineage>
</organism>
<evidence type="ECO:0000256" key="1">
    <source>
        <dbReference type="ARBA" id="ARBA00004167"/>
    </source>
</evidence>
<evidence type="ECO:0000256" key="10">
    <source>
        <dbReference type="ARBA" id="ARBA00023157"/>
    </source>
</evidence>
<dbReference type="PROSITE" id="PS51296">
    <property type="entry name" value="RIESKE"/>
    <property type="match status" value="1"/>
</dbReference>
<evidence type="ECO:0000256" key="2">
    <source>
        <dbReference type="ARBA" id="ARBA00010651"/>
    </source>
</evidence>
<dbReference type="GO" id="GO:0008121">
    <property type="term" value="F:quinol-cytochrome-c reductase activity"/>
    <property type="evidence" value="ECO:0007669"/>
    <property type="project" value="UniProtKB-EC"/>
</dbReference>
<evidence type="ECO:0000313" key="15">
    <source>
        <dbReference type="EnsemblMetazoa" id="XP_014254125.1"/>
    </source>
</evidence>
<dbReference type="GO" id="GO:0046872">
    <property type="term" value="F:metal ion binding"/>
    <property type="evidence" value="ECO:0007669"/>
    <property type="project" value="UniProtKB-KW"/>
</dbReference>
<comment type="catalytic activity">
    <reaction evidence="11">
        <text>a quinol + 2 Fe(III)-[cytochrome c](out) = a quinone + 2 Fe(II)-[cytochrome c](out) + 2 H(+)(out)</text>
        <dbReference type="Rhea" id="RHEA:11484"/>
        <dbReference type="Rhea" id="RHEA-COMP:10350"/>
        <dbReference type="Rhea" id="RHEA-COMP:14399"/>
        <dbReference type="ChEBI" id="CHEBI:15378"/>
        <dbReference type="ChEBI" id="CHEBI:24646"/>
        <dbReference type="ChEBI" id="CHEBI:29033"/>
        <dbReference type="ChEBI" id="CHEBI:29034"/>
        <dbReference type="ChEBI" id="CHEBI:132124"/>
        <dbReference type="EC" id="7.1.1.8"/>
    </reaction>
</comment>
<reference evidence="15" key="1">
    <citation type="submission" date="2022-01" db="UniProtKB">
        <authorList>
            <consortium name="EnsemblMetazoa"/>
        </authorList>
    </citation>
    <scope>IDENTIFICATION</scope>
</reference>
<accession>A0A8I6TJ57</accession>
<dbReference type="EC" id="7.1.1.8" evidence="11"/>
<evidence type="ECO:0000313" key="16">
    <source>
        <dbReference type="Proteomes" id="UP000494040"/>
    </source>
</evidence>
<feature type="domain" description="Rieske" evidence="14">
    <location>
        <begin position="154"/>
        <end position="249"/>
    </location>
</feature>
<dbReference type="KEGG" id="clec:106669288"/>
<keyword evidence="10" id="KW-1015">Disulfide bond</keyword>
<keyword evidence="9" id="KW-0472">Membrane</keyword>
<evidence type="ECO:0000256" key="3">
    <source>
        <dbReference type="ARBA" id="ARBA00022692"/>
    </source>
</evidence>
<dbReference type="PANTHER" id="PTHR10134">
    <property type="entry name" value="CYTOCHROME B-C1 COMPLEX SUBUNIT RIESKE, MITOCHONDRIAL"/>
    <property type="match status" value="1"/>
</dbReference>
<keyword evidence="16" id="KW-1185">Reference proteome</keyword>
<name>A0A8I6TJ57_CIMLE</name>
<dbReference type="Proteomes" id="UP000494040">
    <property type="component" value="Unassembled WGS sequence"/>
</dbReference>
<dbReference type="OrthoDB" id="1637982at2759"/>
<dbReference type="InterPro" id="IPR017941">
    <property type="entry name" value="Rieske_2Fe-2S"/>
</dbReference>
<dbReference type="InterPro" id="IPR014349">
    <property type="entry name" value="Rieske_Fe-S_prot"/>
</dbReference>
<keyword evidence="5" id="KW-0479">Metal-binding</keyword>
<keyword evidence="8" id="KW-0411">Iron-sulfur</keyword>
<comment type="subcellular location">
    <subcellularLocation>
        <location evidence="1">Membrane</location>
        <topology evidence="1">Single-pass membrane protein</topology>
    </subcellularLocation>
    <subcellularLocation>
        <location evidence="12">Mitochondrion inner membrane</location>
    </subcellularLocation>
</comment>
<keyword evidence="12" id="KW-0679">Respiratory chain</keyword>